<dbReference type="RefSeq" id="XP_003064711.1">
    <property type="nucleotide sequence ID" value="XM_003064665.1"/>
</dbReference>
<accession>C1NA20</accession>
<gene>
    <name evidence="2" type="ORF">MICPUCDRAFT_54731</name>
</gene>
<name>C1NA20_MICPC</name>
<keyword evidence="3" id="KW-1185">Reference proteome</keyword>
<sequence length="238" mass="26325">MNIFCMERPSAFLNGESETALSHIANACDQMLDYKETQRDDNNLRSRRRRRGRALLESSSVSESSPFKDPCAPQSDMRDRAKQRSRMMNLTESAKTTMPSSDSFASGIADVTRRVLSDPCESTPETRGKGVDLVDALLADAETNALGDLSMSEEVSVNALGALSSAVAPAVPGYGDKNAALTYAKARPLTPPRPRLLPRATLVTSSEGFFSRHVRRSIDRRVSIASPVHRRRRTRRRR</sequence>
<evidence type="ECO:0000313" key="3">
    <source>
        <dbReference type="Proteomes" id="UP000001876"/>
    </source>
</evidence>
<feature type="region of interest" description="Disordered" evidence="1">
    <location>
        <begin position="39"/>
        <end position="85"/>
    </location>
</feature>
<evidence type="ECO:0000313" key="2">
    <source>
        <dbReference type="EMBL" id="EEH51045.1"/>
    </source>
</evidence>
<dbReference type="Proteomes" id="UP000001876">
    <property type="component" value="Unassembled WGS sequence"/>
</dbReference>
<dbReference type="KEGG" id="mpp:MICPUCDRAFT_54731"/>
<reference evidence="2 3" key="1">
    <citation type="journal article" date="2009" name="Science">
        <title>Green evolution and dynamic adaptations revealed by genomes of the marine picoeukaryotes Micromonas.</title>
        <authorList>
            <person name="Worden A.Z."/>
            <person name="Lee J.H."/>
            <person name="Mock T."/>
            <person name="Rouze P."/>
            <person name="Simmons M.P."/>
            <person name="Aerts A.L."/>
            <person name="Allen A.E."/>
            <person name="Cuvelier M.L."/>
            <person name="Derelle E."/>
            <person name="Everett M.V."/>
            <person name="Foulon E."/>
            <person name="Grimwood J."/>
            <person name="Gundlach H."/>
            <person name="Henrissat B."/>
            <person name="Napoli C."/>
            <person name="McDonald S.M."/>
            <person name="Parker M.S."/>
            <person name="Rombauts S."/>
            <person name="Salamov A."/>
            <person name="Von Dassow P."/>
            <person name="Badger J.H."/>
            <person name="Coutinho P.M."/>
            <person name="Demir E."/>
            <person name="Dubchak I."/>
            <person name="Gentemann C."/>
            <person name="Eikrem W."/>
            <person name="Gready J.E."/>
            <person name="John U."/>
            <person name="Lanier W."/>
            <person name="Lindquist E.A."/>
            <person name="Lucas S."/>
            <person name="Mayer K.F."/>
            <person name="Moreau H."/>
            <person name="Not F."/>
            <person name="Otillar R."/>
            <person name="Panaud O."/>
            <person name="Pangilinan J."/>
            <person name="Paulsen I."/>
            <person name="Piegu B."/>
            <person name="Poliakov A."/>
            <person name="Robbens S."/>
            <person name="Schmutz J."/>
            <person name="Toulza E."/>
            <person name="Wyss T."/>
            <person name="Zelensky A."/>
            <person name="Zhou K."/>
            <person name="Armbrust E.V."/>
            <person name="Bhattacharya D."/>
            <person name="Goodenough U.W."/>
            <person name="Van de Peer Y."/>
            <person name="Grigoriev I.V."/>
        </authorList>
    </citation>
    <scope>NUCLEOTIDE SEQUENCE [LARGE SCALE GENOMIC DNA]</scope>
    <source>
        <strain evidence="2 3">CCMP1545</strain>
    </source>
</reference>
<protein>
    <submittedName>
        <fullName evidence="2">Predicted protein</fullName>
    </submittedName>
</protein>
<dbReference type="AlphaFoldDB" id="C1NA20"/>
<dbReference type="EMBL" id="GG663752">
    <property type="protein sequence ID" value="EEH51045.1"/>
    <property type="molecule type" value="Genomic_DNA"/>
</dbReference>
<evidence type="ECO:0000256" key="1">
    <source>
        <dbReference type="SAM" id="MobiDB-lite"/>
    </source>
</evidence>
<feature type="compositionally biased region" description="Low complexity" evidence="1">
    <location>
        <begin position="55"/>
        <end position="65"/>
    </location>
</feature>
<proteinExistence type="predicted"/>
<dbReference type="GeneID" id="9690152"/>
<organism evidence="3">
    <name type="scientific">Micromonas pusilla (strain CCMP1545)</name>
    <name type="common">Picoplanktonic green alga</name>
    <dbReference type="NCBI Taxonomy" id="564608"/>
    <lineage>
        <taxon>Eukaryota</taxon>
        <taxon>Viridiplantae</taxon>
        <taxon>Chlorophyta</taxon>
        <taxon>Mamiellophyceae</taxon>
        <taxon>Mamiellales</taxon>
        <taxon>Mamiellaceae</taxon>
        <taxon>Micromonas</taxon>
    </lineage>
</organism>